<evidence type="ECO:0000313" key="8">
    <source>
        <dbReference type="EMBL" id="KAF2797734.1"/>
    </source>
</evidence>
<dbReference type="AlphaFoldDB" id="A0A6A6XNC0"/>
<dbReference type="GO" id="GO:0003723">
    <property type="term" value="F:RNA binding"/>
    <property type="evidence" value="ECO:0007669"/>
    <property type="project" value="UniProtKB-UniRule"/>
</dbReference>
<organism evidence="8 9">
    <name type="scientific">Melanomma pulvis-pyrius CBS 109.77</name>
    <dbReference type="NCBI Taxonomy" id="1314802"/>
    <lineage>
        <taxon>Eukaryota</taxon>
        <taxon>Fungi</taxon>
        <taxon>Dikarya</taxon>
        <taxon>Ascomycota</taxon>
        <taxon>Pezizomycotina</taxon>
        <taxon>Dothideomycetes</taxon>
        <taxon>Pleosporomycetidae</taxon>
        <taxon>Pleosporales</taxon>
        <taxon>Melanommataceae</taxon>
        <taxon>Melanomma</taxon>
    </lineage>
</organism>
<evidence type="ECO:0000256" key="2">
    <source>
        <dbReference type="ARBA" id="ARBA00009154"/>
    </source>
</evidence>
<comment type="subcellular location">
    <subcellularLocation>
        <location evidence="1 6">Nucleus</location>
    </subcellularLocation>
</comment>
<dbReference type="GO" id="GO:0005730">
    <property type="term" value="C:nucleolus"/>
    <property type="evidence" value="ECO:0007669"/>
    <property type="project" value="TreeGrafter"/>
</dbReference>
<dbReference type="PANTHER" id="PTHR15341">
    <property type="entry name" value="SUN-COR STEROID HORMONE RECEPTOR CO-REPRESSOR"/>
    <property type="match status" value="1"/>
</dbReference>
<feature type="region of interest" description="Disordered" evidence="7">
    <location>
        <begin position="118"/>
        <end position="303"/>
    </location>
</feature>
<feature type="compositionally biased region" description="Acidic residues" evidence="7">
    <location>
        <begin position="179"/>
        <end position="191"/>
    </location>
</feature>
<dbReference type="InterPro" id="IPR007146">
    <property type="entry name" value="Sas10/Utp3/C1D"/>
</dbReference>
<accession>A0A6A6XNC0</accession>
<dbReference type="GO" id="GO:0010468">
    <property type="term" value="P:regulation of gene expression"/>
    <property type="evidence" value="ECO:0007669"/>
    <property type="project" value="TreeGrafter"/>
</dbReference>
<sequence length="303" mass="33542">MDITTDLPAQIEDLEANIDELDAALAPLLHKPLPTTASTLPLLDKAKLHILSAYAIESLLFSSLLTAGQDAKSHAVFEELVRLKSYFRKIAAAEAEPEPKARIDKEAAARFIKHGLSGNDRYDRERKERKERAEREKEKARKKQTHIKFDQEIESARMEGVTKKRAADAVEANDGVESQQEENDVDTENEELYGASLDAAPGSAPKTAGSRKKARLEVDPSSSAPPPTIAQDTNTAPFMTVKEKRRSDRRARKQARRADRMAGNANDKEEETILPTRAPRTHSETFNALLQGPLAKNAKAKGK</sequence>
<comment type="similarity">
    <text evidence="2 6">Belongs to the C1D family.</text>
</comment>
<dbReference type="GO" id="GO:0003677">
    <property type="term" value="F:DNA binding"/>
    <property type="evidence" value="ECO:0007669"/>
    <property type="project" value="TreeGrafter"/>
</dbReference>
<dbReference type="OrthoDB" id="1421013at2759"/>
<evidence type="ECO:0000256" key="6">
    <source>
        <dbReference type="RuleBase" id="RU368003"/>
    </source>
</evidence>
<keyword evidence="3 6" id="KW-0698">rRNA processing</keyword>
<dbReference type="EMBL" id="MU001799">
    <property type="protein sequence ID" value="KAF2797734.1"/>
    <property type="molecule type" value="Genomic_DNA"/>
</dbReference>
<gene>
    <name evidence="8" type="ORF">K505DRAFT_322346</name>
</gene>
<evidence type="ECO:0000256" key="7">
    <source>
        <dbReference type="SAM" id="MobiDB-lite"/>
    </source>
</evidence>
<evidence type="ECO:0000256" key="5">
    <source>
        <dbReference type="ARBA" id="ARBA00023242"/>
    </source>
</evidence>
<keyword evidence="9" id="KW-1185">Reference proteome</keyword>
<keyword evidence="5 6" id="KW-0539">Nucleus</keyword>
<evidence type="ECO:0000256" key="1">
    <source>
        <dbReference type="ARBA" id="ARBA00004123"/>
    </source>
</evidence>
<reference evidence="8" key="1">
    <citation type="journal article" date="2020" name="Stud. Mycol.">
        <title>101 Dothideomycetes genomes: a test case for predicting lifestyles and emergence of pathogens.</title>
        <authorList>
            <person name="Haridas S."/>
            <person name="Albert R."/>
            <person name="Binder M."/>
            <person name="Bloem J."/>
            <person name="Labutti K."/>
            <person name="Salamov A."/>
            <person name="Andreopoulos B."/>
            <person name="Baker S."/>
            <person name="Barry K."/>
            <person name="Bills G."/>
            <person name="Bluhm B."/>
            <person name="Cannon C."/>
            <person name="Castanera R."/>
            <person name="Culley D."/>
            <person name="Daum C."/>
            <person name="Ezra D."/>
            <person name="Gonzalez J."/>
            <person name="Henrissat B."/>
            <person name="Kuo A."/>
            <person name="Liang C."/>
            <person name="Lipzen A."/>
            <person name="Lutzoni F."/>
            <person name="Magnuson J."/>
            <person name="Mondo S."/>
            <person name="Nolan M."/>
            <person name="Ohm R."/>
            <person name="Pangilinan J."/>
            <person name="Park H.-J."/>
            <person name="Ramirez L."/>
            <person name="Alfaro M."/>
            <person name="Sun H."/>
            <person name="Tritt A."/>
            <person name="Yoshinaga Y."/>
            <person name="Zwiers L.-H."/>
            <person name="Turgeon B."/>
            <person name="Goodwin S."/>
            <person name="Spatafora J."/>
            <person name="Crous P."/>
            <person name="Grigoriev I."/>
        </authorList>
    </citation>
    <scope>NUCLEOTIDE SEQUENCE</scope>
    <source>
        <strain evidence="8">CBS 109.77</strain>
    </source>
</reference>
<proteinExistence type="inferred from homology"/>
<feature type="compositionally biased region" description="Basic and acidic residues" evidence="7">
    <location>
        <begin position="147"/>
        <end position="168"/>
    </location>
</feature>
<evidence type="ECO:0000256" key="4">
    <source>
        <dbReference type="ARBA" id="ARBA00022884"/>
    </source>
</evidence>
<dbReference type="GO" id="GO:0000460">
    <property type="term" value="P:maturation of 5.8S rRNA"/>
    <property type="evidence" value="ECO:0007669"/>
    <property type="project" value="TreeGrafter"/>
</dbReference>
<dbReference type="PANTHER" id="PTHR15341:SF3">
    <property type="entry name" value="NUCLEAR NUCLEIC ACID-BINDING PROTEIN C1D"/>
    <property type="match status" value="1"/>
</dbReference>
<dbReference type="Proteomes" id="UP000799757">
    <property type="component" value="Unassembled WGS sequence"/>
</dbReference>
<evidence type="ECO:0000256" key="3">
    <source>
        <dbReference type="ARBA" id="ARBA00022552"/>
    </source>
</evidence>
<protein>
    <recommendedName>
        <fullName evidence="6">Exosome complex protein</fullName>
    </recommendedName>
</protein>
<evidence type="ECO:0000313" key="9">
    <source>
        <dbReference type="Proteomes" id="UP000799757"/>
    </source>
</evidence>
<dbReference type="GO" id="GO:0000178">
    <property type="term" value="C:exosome (RNase complex)"/>
    <property type="evidence" value="ECO:0007669"/>
    <property type="project" value="TreeGrafter"/>
</dbReference>
<dbReference type="InterPro" id="IPR011082">
    <property type="entry name" value="Exosome-assoc_fac/DNA_repair"/>
</dbReference>
<comment type="function">
    <text evidence="6">Required for exosome-dependent processing of pre-rRNA and small nucleolar RNA (snRNA) precursors. Involved in processing of 35S pre-rRNA at the A0, A1 and A2 sites.</text>
</comment>
<feature type="compositionally biased region" description="Basic and acidic residues" evidence="7">
    <location>
        <begin position="120"/>
        <end position="139"/>
    </location>
</feature>
<keyword evidence="4 6" id="KW-0694">RNA-binding</keyword>
<name>A0A6A6XNC0_9PLEO</name>
<dbReference type="Pfam" id="PF04000">
    <property type="entry name" value="Sas10_Utp3"/>
    <property type="match status" value="1"/>
</dbReference>